<evidence type="ECO:0000256" key="1">
    <source>
        <dbReference type="SAM" id="MobiDB-lite"/>
    </source>
</evidence>
<gene>
    <name evidence="2" type="ORF">RHSIM_Rhsim05G0061300</name>
</gene>
<dbReference type="OrthoDB" id="10429434at2759"/>
<dbReference type="EMBL" id="WJXA01000005">
    <property type="protein sequence ID" value="KAF7144034.1"/>
    <property type="molecule type" value="Genomic_DNA"/>
</dbReference>
<evidence type="ECO:0000313" key="3">
    <source>
        <dbReference type="Proteomes" id="UP000626092"/>
    </source>
</evidence>
<dbReference type="AlphaFoldDB" id="A0A834GWT9"/>
<reference evidence="2" key="1">
    <citation type="submission" date="2019-11" db="EMBL/GenBank/DDBJ databases">
        <authorList>
            <person name="Liu Y."/>
            <person name="Hou J."/>
            <person name="Li T.-Q."/>
            <person name="Guan C.-H."/>
            <person name="Wu X."/>
            <person name="Wu H.-Z."/>
            <person name="Ling F."/>
            <person name="Zhang R."/>
            <person name="Shi X.-G."/>
            <person name="Ren J.-P."/>
            <person name="Chen E.-F."/>
            <person name="Sun J.-M."/>
        </authorList>
    </citation>
    <scope>NUCLEOTIDE SEQUENCE</scope>
    <source>
        <strain evidence="2">Adult_tree_wgs_1</strain>
        <tissue evidence="2">Leaves</tissue>
    </source>
</reference>
<evidence type="ECO:0000313" key="2">
    <source>
        <dbReference type="EMBL" id="KAF7144034.1"/>
    </source>
</evidence>
<sequence length="322" mass="35980">MNCDFEDFVLNTSPMVEVGKVAICDPFPVSASLQTVFHPNLVEPPTRIEASLVHPGSEQAAKTAFHAYYATKTAKIKLRIRSSAKPNRVSDSYHNMEDGRYACSCREDDSIIPDNLPKGYCGFVVNLWFRNEVERASGDDALVLDSYKKWLRFPNFENMEMILDSCISSCTRVYLPGRLQDSVAEKVLSFANSMLMDTESEYKKVLPIAMEVVVRTLQGSMEREQEAIARAFTEPANAYPDADDANGSCRQLPQDQEHLIKRYAGERWGGEGNAVRIFSVGRHGDQLLVALPVEVEGMGQDDDTQKMAPSYEARKDPTEVGC</sequence>
<accession>A0A834GWT9</accession>
<proteinExistence type="predicted"/>
<protein>
    <submittedName>
        <fullName evidence="2">Uncharacterized protein</fullName>
    </submittedName>
</protein>
<feature type="region of interest" description="Disordered" evidence="1">
    <location>
        <begin position="299"/>
        <end position="322"/>
    </location>
</feature>
<comment type="caution">
    <text evidence="2">The sequence shown here is derived from an EMBL/GenBank/DDBJ whole genome shotgun (WGS) entry which is preliminary data.</text>
</comment>
<keyword evidence="3" id="KW-1185">Reference proteome</keyword>
<name>A0A834GWT9_RHOSS</name>
<organism evidence="2 3">
    <name type="scientific">Rhododendron simsii</name>
    <name type="common">Sims's rhododendron</name>
    <dbReference type="NCBI Taxonomy" id="118357"/>
    <lineage>
        <taxon>Eukaryota</taxon>
        <taxon>Viridiplantae</taxon>
        <taxon>Streptophyta</taxon>
        <taxon>Embryophyta</taxon>
        <taxon>Tracheophyta</taxon>
        <taxon>Spermatophyta</taxon>
        <taxon>Magnoliopsida</taxon>
        <taxon>eudicotyledons</taxon>
        <taxon>Gunneridae</taxon>
        <taxon>Pentapetalae</taxon>
        <taxon>asterids</taxon>
        <taxon>Ericales</taxon>
        <taxon>Ericaceae</taxon>
        <taxon>Ericoideae</taxon>
        <taxon>Rhodoreae</taxon>
        <taxon>Rhododendron</taxon>
    </lineage>
</organism>
<dbReference type="Proteomes" id="UP000626092">
    <property type="component" value="Unassembled WGS sequence"/>
</dbReference>
<feature type="compositionally biased region" description="Basic and acidic residues" evidence="1">
    <location>
        <begin position="312"/>
        <end position="322"/>
    </location>
</feature>